<reference evidence="8 9" key="1">
    <citation type="submission" date="2024-01" db="EMBL/GenBank/DDBJ databases">
        <title>Uliginosibacterium soil sp. nov.</title>
        <authorList>
            <person name="Lv Y."/>
        </authorList>
    </citation>
    <scope>NUCLEOTIDE SEQUENCE [LARGE SCALE GENOMIC DNA]</scope>
    <source>
        <strain evidence="8 9">H3</strain>
    </source>
</reference>
<evidence type="ECO:0000256" key="2">
    <source>
        <dbReference type="ARBA" id="ARBA00022692"/>
    </source>
</evidence>
<sequence length="337" mass="36077">MPQQAPRRTAQPTSAAPATPAKKVAAPGNNTPALLMAKLPAPGKVKRFSAAIVIGACASAVAHAFILAGLGFTVPDGGARKEKPRLDMVIVNAKHKQAPRNAQALAQANMDGGGNVDKNEMPTTPLPPEHTEQAGDAMVDASKRVESLEARQRTLLAQAKAIAAVEQATGRRSSEQAPSDAPRSGNAAEDKTRAMAKEEAAVERMLRQYAQRPRKTFVSPRTRESAFALYTVAWRKVVEDLGSLKFPKGDDGRALYGSVMLSIEIDRKGQLVNTAVERSSGNKRLDEAALRIVRMASPFKPLPPETARDTDILVMVETFRFQKVQGDSALEVKGGGQ</sequence>
<keyword evidence="2 6" id="KW-0812">Transmembrane</keyword>
<gene>
    <name evidence="8" type="ORF">VVD49_06680</name>
</gene>
<evidence type="ECO:0000256" key="6">
    <source>
        <dbReference type="SAM" id="Phobius"/>
    </source>
</evidence>
<dbReference type="RefSeq" id="WP_327598358.1">
    <property type="nucleotide sequence ID" value="NZ_JAYXHS010000001.1"/>
</dbReference>
<dbReference type="PROSITE" id="PS52015">
    <property type="entry name" value="TONB_CTD"/>
    <property type="match status" value="1"/>
</dbReference>
<name>A0ABU6K1U6_9RHOO</name>
<dbReference type="InterPro" id="IPR037682">
    <property type="entry name" value="TonB_C"/>
</dbReference>
<keyword evidence="9" id="KW-1185">Reference proteome</keyword>
<feature type="compositionally biased region" description="Basic and acidic residues" evidence="5">
    <location>
        <begin position="188"/>
        <end position="197"/>
    </location>
</feature>
<evidence type="ECO:0000256" key="3">
    <source>
        <dbReference type="ARBA" id="ARBA00022989"/>
    </source>
</evidence>
<evidence type="ECO:0000313" key="9">
    <source>
        <dbReference type="Proteomes" id="UP001331561"/>
    </source>
</evidence>
<dbReference type="NCBIfam" id="TIGR01352">
    <property type="entry name" value="tonB_Cterm"/>
    <property type="match status" value="1"/>
</dbReference>
<organism evidence="8 9">
    <name type="scientific">Uliginosibacterium silvisoli</name>
    <dbReference type="NCBI Taxonomy" id="3114758"/>
    <lineage>
        <taxon>Bacteria</taxon>
        <taxon>Pseudomonadati</taxon>
        <taxon>Pseudomonadota</taxon>
        <taxon>Betaproteobacteria</taxon>
        <taxon>Rhodocyclales</taxon>
        <taxon>Zoogloeaceae</taxon>
        <taxon>Uliginosibacterium</taxon>
    </lineage>
</organism>
<evidence type="ECO:0000313" key="8">
    <source>
        <dbReference type="EMBL" id="MEC5385402.1"/>
    </source>
</evidence>
<feature type="region of interest" description="Disordered" evidence="5">
    <location>
        <begin position="167"/>
        <end position="197"/>
    </location>
</feature>
<feature type="region of interest" description="Disordered" evidence="5">
    <location>
        <begin position="1"/>
        <end position="27"/>
    </location>
</feature>
<proteinExistence type="predicted"/>
<feature type="domain" description="TonB C-terminal" evidence="7">
    <location>
        <begin position="231"/>
        <end position="325"/>
    </location>
</feature>
<protein>
    <submittedName>
        <fullName evidence="8">TonB family protein</fullName>
    </submittedName>
</protein>
<accession>A0ABU6K1U6</accession>
<dbReference type="EMBL" id="JAYXHS010000001">
    <property type="protein sequence ID" value="MEC5385402.1"/>
    <property type="molecule type" value="Genomic_DNA"/>
</dbReference>
<feature type="transmembrane region" description="Helical" evidence="6">
    <location>
        <begin position="48"/>
        <end position="72"/>
    </location>
</feature>
<dbReference type="Proteomes" id="UP001331561">
    <property type="component" value="Unassembled WGS sequence"/>
</dbReference>
<evidence type="ECO:0000256" key="1">
    <source>
        <dbReference type="ARBA" id="ARBA00004167"/>
    </source>
</evidence>
<evidence type="ECO:0000259" key="7">
    <source>
        <dbReference type="PROSITE" id="PS52015"/>
    </source>
</evidence>
<keyword evidence="4 6" id="KW-0472">Membrane</keyword>
<keyword evidence="3 6" id="KW-1133">Transmembrane helix</keyword>
<dbReference type="InterPro" id="IPR006260">
    <property type="entry name" value="TonB/TolA_C"/>
</dbReference>
<comment type="caution">
    <text evidence="8">The sequence shown here is derived from an EMBL/GenBank/DDBJ whole genome shotgun (WGS) entry which is preliminary data.</text>
</comment>
<dbReference type="SUPFAM" id="SSF74653">
    <property type="entry name" value="TolA/TonB C-terminal domain"/>
    <property type="match status" value="1"/>
</dbReference>
<dbReference type="Pfam" id="PF03544">
    <property type="entry name" value="TonB_C"/>
    <property type="match status" value="1"/>
</dbReference>
<evidence type="ECO:0000256" key="4">
    <source>
        <dbReference type="ARBA" id="ARBA00023136"/>
    </source>
</evidence>
<evidence type="ECO:0000256" key="5">
    <source>
        <dbReference type="SAM" id="MobiDB-lite"/>
    </source>
</evidence>
<comment type="subcellular location">
    <subcellularLocation>
        <location evidence="1">Membrane</location>
        <topology evidence="1">Single-pass membrane protein</topology>
    </subcellularLocation>
</comment>
<dbReference type="Gene3D" id="3.30.1150.10">
    <property type="match status" value="1"/>
</dbReference>